<feature type="region of interest" description="Disordered" evidence="1">
    <location>
        <begin position="170"/>
        <end position="208"/>
    </location>
</feature>
<comment type="caution">
    <text evidence="3">The sequence shown here is derived from an EMBL/GenBank/DDBJ whole genome shotgun (WGS) entry which is preliminary data.</text>
</comment>
<keyword evidence="3" id="KW-0449">Lipoprotein</keyword>
<proteinExistence type="predicted"/>
<dbReference type="Gene3D" id="3.30.160.670">
    <property type="match status" value="1"/>
</dbReference>
<evidence type="ECO:0000259" key="2">
    <source>
        <dbReference type="Pfam" id="PF13590"/>
    </source>
</evidence>
<evidence type="ECO:0000313" key="3">
    <source>
        <dbReference type="EMBL" id="KMN13423.1"/>
    </source>
</evidence>
<evidence type="ECO:0000256" key="1">
    <source>
        <dbReference type="SAM" id="MobiDB-lite"/>
    </source>
</evidence>
<dbReference type="STRING" id="1608994.TU86_10905"/>
<dbReference type="PATRIC" id="fig|1608994.3.peg.2810"/>
<feature type="domain" description="DUF4136" evidence="2">
    <location>
        <begin position="52"/>
        <end position="207"/>
    </location>
</feature>
<name>A0A0J6IMF2_9PSED</name>
<evidence type="ECO:0000313" key="4">
    <source>
        <dbReference type="Proteomes" id="UP000036325"/>
    </source>
</evidence>
<accession>A0A0J6IMF2</accession>
<dbReference type="Proteomes" id="UP000036325">
    <property type="component" value="Unassembled WGS sequence"/>
</dbReference>
<dbReference type="InterPro" id="IPR025411">
    <property type="entry name" value="DUF4136"/>
</dbReference>
<protein>
    <submittedName>
        <fullName evidence="3">Lipoprotein</fullName>
    </submittedName>
</protein>
<gene>
    <name evidence="3" type="ORF">TU86_10905</name>
</gene>
<organism evidence="3 4">
    <name type="scientific">Pseudomonas weihenstephanensis</name>
    <dbReference type="NCBI Taxonomy" id="1608994"/>
    <lineage>
        <taxon>Bacteria</taxon>
        <taxon>Pseudomonadati</taxon>
        <taxon>Pseudomonadota</taxon>
        <taxon>Gammaproteobacteria</taxon>
        <taxon>Pseudomonadales</taxon>
        <taxon>Pseudomonadaceae</taxon>
        <taxon>Pseudomonas</taxon>
    </lineage>
</organism>
<dbReference type="OrthoDB" id="7030024at2"/>
<dbReference type="Pfam" id="PF13590">
    <property type="entry name" value="DUF4136"/>
    <property type="match status" value="1"/>
</dbReference>
<accession>A0A0J6IWU9</accession>
<dbReference type="RefSeq" id="WP_048364333.1">
    <property type="nucleotide sequence ID" value="NZ_JAAEBV010000004.1"/>
</dbReference>
<feature type="compositionally biased region" description="Polar residues" evidence="1">
    <location>
        <begin position="175"/>
        <end position="186"/>
    </location>
</feature>
<sequence>MYRCVGLIVLSLGLGACQSPNPYTATSLPMPAAPAHAANAVDLSAYPPPPRDYGRYQSWGWLKGRLPAGTAWADSAQIADAVNNALDQRGLRPARPNQAPDLWVSADLHTEKRLRQVQDDYGYGAGYGGVYGDRYGRYGNQYGMYNTVPIVRTYEVEVMVVQLSLYDGKTGEPVWSSSAETSSKGSLSEREKALRESLNTATQAYPPH</sequence>
<reference evidence="3 4" key="1">
    <citation type="submission" date="2015-02" db="EMBL/GenBank/DDBJ databases">
        <title>Pseudomonas helleri sp. nov. and Pseudomonas weihenstephanensis sp. nov., isolated from raw cows milk.</title>
        <authorList>
            <person name="von Neubeck M."/>
            <person name="Huptas C."/>
            <person name="Wenning M."/>
            <person name="Scherer S."/>
        </authorList>
    </citation>
    <scope>NUCLEOTIDE SEQUENCE [LARGE SCALE GENOMIC DNA]</scope>
    <source>
        <strain evidence="3 4">DSM 29166</strain>
    </source>
</reference>
<dbReference type="AlphaFoldDB" id="A0A0J6IMF2"/>
<feature type="compositionally biased region" description="Polar residues" evidence="1">
    <location>
        <begin position="197"/>
        <end position="208"/>
    </location>
</feature>
<dbReference type="PROSITE" id="PS51257">
    <property type="entry name" value="PROKAR_LIPOPROTEIN"/>
    <property type="match status" value="1"/>
</dbReference>
<dbReference type="EMBL" id="JYLF01000004">
    <property type="protein sequence ID" value="KMN13423.1"/>
    <property type="molecule type" value="Genomic_DNA"/>
</dbReference>